<gene>
    <name evidence="1" type="ORF">LTS18_003987</name>
</gene>
<organism evidence="1 2">
    <name type="scientific">Coniosporium uncinatum</name>
    <dbReference type="NCBI Taxonomy" id="93489"/>
    <lineage>
        <taxon>Eukaryota</taxon>
        <taxon>Fungi</taxon>
        <taxon>Dikarya</taxon>
        <taxon>Ascomycota</taxon>
        <taxon>Pezizomycotina</taxon>
        <taxon>Dothideomycetes</taxon>
        <taxon>Dothideomycetes incertae sedis</taxon>
        <taxon>Coniosporium</taxon>
    </lineage>
</organism>
<evidence type="ECO:0000313" key="2">
    <source>
        <dbReference type="Proteomes" id="UP001186974"/>
    </source>
</evidence>
<reference evidence="1" key="1">
    <citation type="submission" date="2024-09" db="EMBL/GenBank/DDBJ databases">
        <title>Black Yeasts Isolated from many extreme environments.</title>
        <authorList>
            <person name="Coleine C."/>
            <person name="Stajich J.E."/>
            <person name="Selbmann L."/>
        </authorList>
    </citation>
    <scope>NUCLEOTIDE SEQUENCE</scope>
    <source>
        <strain evidence="1">CCFEE 5737</strain>
    </source>
</reference>
<keyword evidence="2" id="KW-1185">Reference proteome</keyword>
<dbReference type="Proteomes" id="UP001186974">
    <property type="component" value="Unassembled WGS sequence"/>
</dbReference>
<accession>A0ACC3D6K0</accession>
<evidence type="ECO:0000313" key="1">
    <source>
        <dbReference type="EMBL" id="KAK3062473.1"/>
    </source>
</evidence>
<protein>
    <submittedName>
        <fullName evidence="1">Uncharacterized protein</fullName>
    </submittedName>
</protein>
<name>A0ACC3D6K0_9PEZI</name>
<comment type="caution">
    <text evidence="1">The sequence shown here is derived from an EMBL/GenBank/DDBJ whole genome shotgun (WGS) entry which is preliminary data.</text>
</comment>
<proteinExistence type="predicted"/>
<dbReference type="EMBL" id="JAWDJW010007276">
    <property type="protein sequence ID" value="KAK3062473.1"/>
    <property type="molecule type" value="Genomic_DNA"/>
</dbReference>
<sequence>MSTTHMSVEPSPFELLTPSTSPSRQTSTSQRLGNPTPSHRPTQPAHNIKSATNTMPLLARCSARQNSEPNVFRNSPKMGHTIPLRDTNNRYSTPAQANPQQQHHHHHRNLFEAGAQLDSFSHLQARLLAASLEHDETMAEMHRALYESESSGNDGNDADEAMTDSSSSDSADDEDDDMDLYSDDDEDVDDTQFEALRKLDGRMDGLVNAFGGIRKEMEGMLANVRGVAASYDRCQSNVHAQRRRDAAAAAAAAGWAKTTHAAEPVAKFGVPLADRRGDGRREAGVRKMEGRFEPIEQWVRESVRESVREGQRFETMAQRFGSGALTPPAEVEVDVEKMKASMREIQMYGRRLAELDRRVYTAEKGWSALQAV</sequence>